<accession>A0A699JH62</accession>
<protein>
    <submittedName>
        <fullName evidence="2">Uncharacterized protein</fullName>
    </submittedName>
</protein>
<comment type="caution">
    <text evidence="2">The sequence shown here is derived from an EMBL/GenBank/DDBJ whole genome shotgun (WGS) entry which is preliminary data.</text>
</comment>
<proteinExistence type="predicted"/>
<organism evidence="2">
    <name type="scientific">Tanacetum cinerariifolium</name>
    <name type="common">Dalmatian daisy</name>
    <name type="synonym">Chrysanthemum cinerariifolium</name>
    <dbReference type="NCBI Taxonomy" id="118510"/>
    <lineage>
        <taxon>Eukaryota</taxon>
        <taxon>Viridiplantae</taxon>
        <taxon>Streptophyta</taxon>
        <taxon>Embryophyta</taxon>
        <taxon>Tracheophyta</taxon>
        <taxon>Spermatophyta</taxon>
        <taxon>Magnoliopsida</taxon>
        <taxon>eudicotyledons</taxon>
        <taxon>Gunneridae</taxon>
        <taxon>Pentapetalae</taxon>
        <taxon>asterids</taxon>
        <taxon>campanulids</taxon>
        <taxon>Asterales</taxon>
        <taxon>Asteraceae</taxon>
        <taxon>Asteroideae</taxon>
        <taxon>Anthemideae</taxon>
        <taxon>Anthemidinae</taxon>
        <taxon>Tanacetum</taxon>
    </lineage>
</organism>
<reference evidence="2" key="1">
    <citation type="journal article" date="2019" name="Sci. Rep.">
        <title>Draft genome of Tanacetum cinerariifolium, the natural source of mosquito coil.</title>
        <authorList>
            <person name="Yamashiro T."/>
            <person name="Shiraishi A."/>
            <person name="Satake H."/>
            <person name="Nakayama K."/>
        </authorList>
    </citation>
    <scope>NUCLEOTIDE SEQUENCE</scope>
</reference>
<sequence length="205" mass="21857">MRCIILGPRLTTSEKGKQAAKASKAKCLSALSEVGMTEAQKLKLATKRSLQQTHVFQASGSGADEGTGSIPGVPDVPTDESEEEISSNSTDEEGDDDEGNGEENLGTNVGRDEGQDEEDEAEEFYRDVNINLGRGIQLGDVHTTQEVKDSHVTLTSINPDGQQQSSFVSSQFVTSMLTPTPDAGMESIFETTSQMDVQTPTSVAP</sequence>
<evidence type="ECO:0000256" key="1">
    <source>
        <dbReference type="SAM" id="MobiDB-lite"/>
    </source>
</evidence>
<gene>
    <name evidence="2" type="ORF">Tci_603482</name>
</gene>
<feature type="compositionally biased region" description="Acidic residues" evidence="1">
    <location>
        <begin position="77"/>
        <end position="101"/>
    </location>
</feature>
<dbReference type="EMBL" id="BKCJ010403174">
    <property type="protein sequence ID" value="GFA31510.1"/>
    <property type="molecule type" value="Genomic_DNA"/>
</dbReference>
<name>A0A699JH62_TANCI</name>
<dbReference type="AlphaFoldDB" id="A0A699JH62"/>
<feature type="region of interest" description="Disordered" evidence="1">
    <location>
        <begin position="53"/>
        <end position="121"/>
    </location>
</feature>
<evidence type="ECO:0000313" key="2">
    <source>
        <dbReference type="EMBL" id="GFA31510.1"/>
    </source>
</evidence>